<keyword evidence="1" id="KW-1133">Transmembrane helix</keyword>
<dbReference type="PANTHER" id="PTHR24094">
    <property type="entry name" value="SECRETED PROTEIN"/>
    <property type="match status" value="1"/>
</dbReference>
<sequence>MTSGHAATRYLDARFFSDAMRFGAVQMRFAPRRMRRAIAVCTPILLAVLITVVYALVEARKDTEGPAPRTPDTAISGREITDLLTKLAVAPENPMTGYSREKFPHWDLNKPEHGFGAEFAQYAKCTTRDVMLLRDATGSVRLDPKTCELSIGRGGGWRDQYGVIDRKTGQVGPYKWITDPSGVDAEHIVPLAEAWRSGADARDDDTRRRIANDALNLVASDPSANRSKGDQDAANYLPPGNFRCAYVGRYVQVKVKYALKIDSAEQTALRAAVDDCVKRGAFK</sequence>
<dbReference type="AlphaFoldDB" id="A0A6G9Y8T3"/>
<dbReference type="KEGG" id="nah:F5544_07820"/>
<keyword evidence="1" id="KW-0472">Membrane</keyword>
<keyword evidence="4" id="KW-1185">Reference proteome</keyword>
<gene>
    <name evidence="3" type="ORF">F5544_07820</name>
</gene>
<dbReference type="Proteomes" id="UP000503540">
    <property type="component" value="Chromosome"/>
</dbReference>
<dbReference type="PANTHER" id="PTHR24094:SF15">
    <property type="entry name" value="AMP-DEPENDENT SYNTHETASE_LIGASE DOMAIN-CONTAINING PROTEIN-RELATED"/>
    <property type="match status" value="1"/>
</dbReference>
<keyword evidence="1" id="KW-0812">Transmembrane</keyword>
<reference evidence="3 4" key="1">
    <citation type="journal article" date="2019" name="ACS Chem. Biol.">
        <title>Identification and Mobilization of a Cryptic Antibiotic Biosynthesis Gene Locus from a Human-Pathogenic Nocardia Isolate.</title>
        <authorList>
            <person name="Herisse M."/>
            <person name="Ishida K."/>
            <person name="Porter J.L."/>
            <person name="Howden B."/>
            <person name="Hertweck C."/>
            <person name="Stinear T.P."/>
            <person name="Pidot S.J."/>
        </authorList>
    </citation>
    <scope>NUCLEOTIDE SEQUENCE [LARGE SCALE GENOMIC DNA]</scope>
    <source>
        <strain evidence="3 4">AUSMDU00012717</strain>
    </source>
</reference>
<evidence type="ECO:0000256" key="1">
    <source>
        <dbReference type="SAM" id="Phobius"/>
    </source>
</evidence>
<dbReference type="Pfam" id="PF07510">
    <property type="entry name" value="GmrSD_C"/>
    <property type="match status" value="1"/>
</dbReference>
<accession>A0A6G9Y8T3</accession>
<evidence type="ECO:0000313" key="3">
    <source>
        <dbReference type="EMBL" id="QIS09466.1"/>
    </source>
</evidence>
<feature type="transmembrane region" description="Helical" evidence="1">
    <location>
        <begin position="37"/>
        <end position="57"/>
    </location>
</feature>
<name>A0A6G9Y8T3_9NOCA</name>
<proteinExistence type="predicted"/>
<dbReference type="EMBL" id="CP046172">
    <property type="protein sequence ID" value="QIS09466.1"/>
    <property type="molecule type" value="Genomic_DNA"/>
</dbReference>
<evidence type="ECO:0000313" key="4">
    <source>
        <dbReference type="Proteomes" id="UP000503540"/>
    </source>
</evidence>
<evidence type="ECO:0000259" key="2">
    <source>
        <dbReference type="Pfam" id="PF07510"/>
    </source>
</evidence>
<feature type="domain" description="GmrSD restriction endonucleases C-terminal" evidence="2">
    <location>
        <begin position="174"/>
        <end position="271"/>
    </location>
</feature>
<organism evidence="3 4">
    <name type="scientific">Nocardia arthritidis</name>
    <dbReference type="NCBI Taxonomy" id="228602"/>
    <lineage>
        <taxon>Bacteria</taxon>
        <taxon>Bacillati</taxon>
        <taxon>Actinomycetota</taxon>
        <taxon>Actinomycetes</taxon>
        <taxon>Mycobacteriales</taxon>
        <taxon>Nocardiaceae</taxon>
        <taxon>Nocardia</taxon>
    </lineage>
</organism>
<protein>
    <submittedName>
        <fullName evidence="3">DUF1524 domain-containing protein</fullName>
    </submittedName>
</protein>
<dbReference type="InterPro" id="IPR011089">
    <property type="entry name" value="GmrSD_C"/>
</dbReference>